<dbReference type="Proteomes" id="UP001168972">
    <property type="component" value="Unassembled WGS sequence"/>
</dbReference>
<protein>
    <submittedName>
        <fullName evidence="2">Uncharacterized protein</fullName>
    </submittedName>
</protein>
<evidence type="ECO:0000313" key="2">
    <source>
        <dbReference type="EMBL" id="KAK0167772.1"/>
    </source>
</evidence>
<reference evidence="2" key="1">
    <citation type="journal article" date="2023" name="bioRxiv">
        <title>Scaffold-level genome assemblies of two parasitoid biocontrol wasps reveal the parthenogenesis mechanism and an associated novel virus.</title>
        <authorList>
            <person name="Inwood S."/>
            <person name="Skelly J."/>
            <person name="Guhlin J."/>
            <person name="Harrop T."/>
            <person name="Goldson S."/>
            <person name="Dearden P."/>
        </authorList>
    </citation>
    <scope>NUCLEOTIDE SEQUENCE</scope>
    <source>
        <strain evidence="2">Lincoln</strain>
        <tissue evidence="2">Whole body</tissue>
    </source>
</reference>
<evidence type="ECO:0000256" key="1">
    <source>
        <dbReference type="SAM" id="MobiDB-lite"/>
    </source>
</evidence>
<evidence type="ECO:0000313" key="3">
    <source>
        <dbReference type="Proteomes" id="UP001168972"/>
    </source>
</evidence>
<feature type="region of interest" description="Disordered" evidence="1">
    <location>
        <begin position="53"/>
        <end position="72"/>
    </location>
</feature>
<feature type="compositionally biased region" description="Polar residues" evidence="1">
    <location>
        <begin position="335"/>
        <end position="344"/>
    </location>
</feature>
<gene>
    <name evidence="2" type="ORF">PV327_001636</name>
</gene>
<organism evidence="2 3">
    <name type="scientific">Microctonus hyperodae</name>
    <name type="common">Parasitoid wasp</name>
    <dbReference type="NCBI Taxonomy" id="165561"/>
    <lineage>
        <taxon>Eukaryota</taxon>
        <taxon>Metazoa</taxon>
        <taxon>Ecdysozoa</taxon>
        <taxon>Arthropoda</taxon>
        <taxon>Hexapoda</taxon>
        <taxon>Insecta</taxon>
        <taxon>Pterygota</taxon>
        <taxon>Neoptera</taxon>
        <taxon>Endopterygota</taxon>
        <taxon>Hymenoptera</taxon>
        <taxon>Apocrita</taxon>
        <taxon>Ichneumonoidea</taxon>
        <taxon>Braconidae</taxon>
        <taxon>Euphorinae</taxon>
        <taxon>Microctonus</taxon>
    </lineage>
</organism>
<sequence>MENLQQISTSITNEEKMNIADNEEHHQVTTLSKKRNISKTRRVIRPNLQVARPYKNKRKSTQNISESDDEESSLIIELKKTIEQLQKEIELLKKNQKITNESENNNNDGNEEIEIMDTQIAASSQIDDDDDDENWVTILKNKNKKLKKAEKNIINRDNTQKNTGKNIDKTILASTVTNNKHKEARPPPINIFEQTIPDTMNVLKKGTKTNNFQIKRMSNHLHVVKVDDYEEYKKTINILKDTNTQFYTYTPKQDKCKSFLLKGLDSSYDPKEVMEIINTLEVPNLKIKNVTRFETQRSISQNRILPFYLVQLSPETSYRGCPKQLQLIESKTVNKKPAQTVNDRQMNEEKNKQNEKSKPKRTAYATTDRSYADKLKENTTHEEKEEKNDTNFDLIQFFQRTEIRFEKLSEQINYVTDLYFMVQEKIDTLGNIIESSKKIKT</sequence>
<feature type="compositionally biased region" description="Basic and acidic residues" evidence="1">
    <location>
        <begin position="345"/>
        <end position="357"/>
    </location>
</feature>
<comment type="caution">
    <text evidence="2">The sequence shown here is derived from an EMBL/GenBank/DDBJ whole genome shotgun (WGS) entry which is preliminary data.</text>
</comment>
<dbReference type="AlphaFoldDB" id="A0AA39KNF3"/>
<name>A0AA39KNF3_MICHY</name>
<accession>A0AA39KNF3</accession>
<feature type="compositionally biased region" description="Basic and acidic residues" evidence="1">
    <location>
        <begin position="370"/>
        <end position="387"/>
    </location>
</feature>
<keyword evidence="3" id="KW-1185">Reference proteome</keyword>
<feature type="region of interest" description="Disordered" evidence="1">
    <location>
        <begin position="335"/>
        <end position="387"/>
    </location>
</feature>
<dbReference type="EMBL" id="JAQQBR010001831">
    <property type="protein sequence ID" value="KAK0167772.1"/>
    <property type="molecule type" value="Genomic_DNA"/>
</dbReference>
<reference evidence="2" key="2">
    <citation type="submission" date="2023-03" db="EMBL/GenBank/DDBJ databases">
        <authorList>
            <person name="Inwood S.N."/>
            <person name="Skelly J.G."/>
            <person name="Guhlin J."/>
            <person name="Harrop T.W.R."/>
            <person name="Goldson S.G."/>
            <person name="Dearden P.K."/>
        </authorList>
    </citation>
    <scope>NUCLEOTIDE SEQUENCE</scope>
    <source>
        <strain evidence="2">Lincoln</strain>
        <tissue evidence="2">Whole body</tissue>
    </source>
</reference>
<proteinExistence type="predicted"/>